<evidence type="ECO:0000313" key="2">
    <source>
        <dbReference type="EMBL" id="GGJ84687.1"/>
    </source>
</evidence>
<reference evidence="2" key="1">
    <citation type="journal article" date="2014" name="Int. J. Syst. Evol. Microbiol.">
        <title>Complete genome sequence of Corynebacterium casei LMG S-19264T (=DSM 44701T), isolated from a smear-ripened cheese.</title>
        <authorList>
            <consortium name="US DOE Joint Genome Institute (JGI-PGF)"/>
            <person name="Walter F."/>
            <person name="Albersmeier A."/>
            <person name="Kalinowski J."/>
            <person name="Ruckert C."/>
        </authorList>
    </citation>
    <scope>NUCLEOTIDE SEQUENCE</scope>
    <source>
        <strain evidence="2">CGMCC 1.8984</strain>
    </source>
</reference>
<keyword evidence="1" id="KW-1133">Transmembrane helix</keyword>
<evidence type="ECO:0000256" key="1">
    <source>
        <dbReference type="SAM" id="Phobius"/>
    </source>
</evidence>
<proteinExistence type="predicted"/>
<feature type="transmembrane region" description="Helical" evidence="1">
    <location>
        <begin position="87"/>
        <end position="105"/>
    </location>
</feature>
<dbReference type="RefSeq" id="WP_188743650.1">
    <property type="nucleotide sequence ID" value="NZ_BAABFW010000023.1"/>
</dbReference>
<protein>
    <submittedName>
        <fullName evidence="2">Uncharacterized protein</fullName>
    </submittedName>
</protein>
<gene>
    <name evidence="2" type="ORF">GCM10011372_23740</name>
</gene>
<sequence>MTRPSAARLAERATHSLAELRSWPRSRGWIVAGAAAGAAALLVTTGGLVTSASSAPWWAWPVIAAGALLFGLVVATFRGAPAGAEPVVCDLRWPVLGFVGLSLATEQVSAVPMIDPLVRPAFALAALALLVHGLIDRMSRERRMIAERRRLEAGGESIEGLTCTTCRPLFPARRSAAAATTTTPGDDLTHL</sequence>
<feature type="transmembrane region" description="Helical" evidence="1">
    <location>
        <begin position="117"/>
        <end position="135"/>
    </location>
</feature>
<reference evidence="2" key="2">
    <citation type="submission" date="2020-09" db="EMBL/GenBank/DDBJ databases">
        <authorList>
            <person name="Sun Q."/>
            <person name="Zhou Y."/>
        </authorList>
    </citation>
    <scope>NUCLEOTIDE SEQUENCE</scope>
    <source>
        <strain evidence="2">CGMCC 1.8984</strain>
    </source>
</reference>
<comment type="caution">
    <text evidence="2">The sequence shown here is derived from an EMBL/GenBank/DDBJ whole genome shotgun (WGS) entry which is preliminary data.</text>
</comment>
<organism evidence="2 3">
    <name type="scientific">Agromyces bauzanensis</name>
    <dbReference type="NCBI Taxonomy" id="1308924"/>
    <lineage>
        <taxon>Bacteria</taxon>
        <taxon>Bacillati</taxon>
        <taxon>Actinomycetota</taxon>
        <taxon>Actinomycetes</taxon>
        <taxon>Micrococcales</taxon>
        <taxon>Microbacteriaceae</taxon>
        <taxon>Agromyces</taxon>
    </lineage>
</organism>
<keyword evidence="1" id="KW-0472">Membrane</keyword>
<name>A0A917PN74_9MICO</name>
<dbReference type="AlphaFoldDB" id="A0A917PN74"/>
<dbReference type="EMBL" id="BMMD01000013">
    <property type="protein sequence ID" value="GGJ84687.1"/>
    <property type="molecule type" value="Genomic_DNA"/>
</dbReference>
<keyword evidence="3" id="KW-1185">Reference proteome</keyword>
<accession>A0A917PN74</accession>
<evidence type="ECO:0000313" key="3">
    <source>
        <dbReference type="Proteomes" id="UP000636956"/>
    </source>
</evidence>
<feature type="transmembrane region" description="Helical" evidence="1">
    <location>
        <begin position="29"/>
        <end position="51"/>
    </location>
</feature>
<dbReference type="Proteomes" id="UP000636956">
    <property type="component" value="Unassembled WGS sequence"/>
</dbReference>
<keyword evidence="1" id="KW-0812">Transmembrane</keyword>
<feature type="transmembrane region" description="Helical" evidence="1">
    <location>
        <begin position="57"/>
        <end position="75"/>
    </location>
</feature>